<dbReference type="EMBL" id="GDID01001819">
    <property type="protein sequence ID" value="JAP94787.1"/>
    <property type="molecule type" value="Transcribed_RNA"/>
</dbReference>
<dbReference type="AlphaFoldDB" id="A0A146KE72"/>
<dbReference type="PANTHER" id="PTHR45916:SF1">
    <property type="entry name" value="STRUCTURAL MAINTENANCE OF CHROMOSOMES PROTEIN 5"/>
    <property type="match status" value="1"/>
</dbReference>
<dbReference type="SUPFAM" id="SSF52540">
    <property type="entry name" value="P-loop containing nucleoside triphosphate hydrolases"/>
    <property type="match status" value="1"/>
</dbReference>
<accession>A0A146KE72</accession>
<name>A0A146KE72_9EUKA</name>
<evidence type="ECO:0000313" key="5">
    <source>
        <dbReference type="EMBL" id="JAP94787.1"/>
    </source>
</evidence>
<dbReference type="GO" id="GO:0030915">
    <property type="term" value="C:Smc5-Smc6 complex"/>
    <property type="evidence" value="ECO:0007669"/>
    <property type="project" value="TreeGrafter"/>
</dbReference>
<gene>
    <name evidence="5" type="ORF">TPC1_12438</name>
</gene>
<dbReference type="GO" id="GO:0003697">
    <property type="term" value="F:single-stranded DNA binding"/>
    <property type="evidence" value="ECO:0007669"/>
    <property type="project" value="TreeGrafter"/>
</dbReference>
<dbReference type="InterPro" id="IPR027417">
    <property type="entry name" value="P-loop_NTPase"/>
</dbReference>
<dbReference type="PANTHER" id="PTHR45916">
    <property type="entry name" value="STRUCTURAL MAINTENANCE OF CHROMOSOMES PROTEIN 5"/>
    <property type="match status" value="1"/>
</dbReference>
<evidence type="ECO:0000256" key="3">
    <source>
        <dbReference type="ARBA" id="ARBA00023054"/>
    </source>
</evidence>
<evidence type="ECO:0000256" key="4">
    <source>
        <dbReference type="SAM" id="Coils"/>
    </source>
</evidence>
<evidence type="ECO:0000256" key="1">
    <source>
        <dbReference type="ARBA" id="ARBA00010171"/>
    </source>
</evidence>
<proteinExistence type="inferred from homology"/>
<evidence type="ECO:0000256" key="2">
    <source>
        <dbReference type="ARBA" id="ARBA00018687"/>
    </source>
</evidence>
<reference evidence="5" key="1">
    <citation type="submission" date="2015-07" db="EMBL/GenBank/DDBJ databases">
        <title>Adaptation to a free-living lifestyle via gene acquisitions in the diplomonad Trepomonas sp. PC1.</title>
        <authorList>
            <person name="Xu F."/>
            <person name="Jerlstrom-Hultqvist J."/>
            <person name="Kolisko M."/>
            <person name="Simpson A.G.B."/>
            <person name="Roger A.J."/>
            <person name="Svard S.G."/>
            <person name="Andersson J.O."/>
        </authorList>
    </citation>
    <scope>NUCLEOTIDE SEQUENCE</scope>
    <source>
        <strain evidence="5">PC1</strain>
    </source>
</reference>
<dbReference type="GO" id="GO:0005634">
    <property type="term" value="C:nucleus"/>
    <property type="evidence" value="ECO:0007669"/>
    <property type="project" value="TreeGrafter"/>
</dbReference>
<keyword evidence="3 4" id="KW-0175">Coiled coil</keyword>
<feature type="coiled-coil region" evidence="4">
    <location>
        <begin position="419"/>
        <end position="474"/>
    </location>
</feature>
<organism evidence="5">
    <name type="scientific">Trepomonas sp. PC1</name>
    <dbReference type="NCBI Taxonomy" id="1076344"/>
    <lineage>
        <taxon>Eukaryota</taxon>
        <taxon>Metamonada</taxon>
        <taxon>Diplomonadida</taxon>
        <taxon>Hexamitidae</taxon>
        <taxon>Hexamitinae</taxon>
        <taxon>Trepomonas</taxon>
    </lineage>
</organism>
<protein>
    <recommendedName>
        <fullName evidence="2">Structural maintenance of chromosomes protein 5</fullName>
    </recommendedName>
</protein>
<dbReference type="GO" id="GO:0000724">
    <property type="term" value="P:double-strand break repair via homologous recombination"/>
    <property type="evidence" value="ECO:0007669"/>
    <property type="project" value="TreeGrafter"/>
</dbReference>
<feature type="coiled-coil region" evidence="4">
    <location>
        <begin position="319"/>
        <end position="372"/>
    </location>
</feature>
<dbReference type="Gene3D" id="3.40.50.300">
    <property type="entry name" value="P-loop containing nucleotide triphosphate hydrolases"/>
    <property type="match status" value="1"/>
</dbReference>
<feature type="non-terminal residue" evidence="5">
    <location>
        <position position="1"/>
    </location>
</feature>
<sequence length="777" mass="89763">EYQSITNQKLQAAQDMNKQQDIIRMLDAEIKQLLQGDQQAINNSVLQELNQKITQVENKLRQIDQYHNDLFSRFTLNKDWVTSVRSDAKSLPSTQFCLVPMISNIAVREGMRIPLTTAKNIFAQLQGAELMSVYTNESQINVDLNVKFKEYNQHQKATPVRLLKEYKNMTLQQAQQTAQEALLRAQDELLQKPINTRKLSESYSRCSDILQGNPIIVYNLFKIFKQCIYVEPALRGGQTLSDTDFLDEIDFILKNNNDIQTVFTTSHYYRALRRDNQYKGREVNRLPSNHDMQLLIRSSYTDEAQLQGQLKTFQSQKLAEQQALENKRKQQELKQSQINTKNNERSLAKRLCNEAEERMQSAQDRLSQFKQVSIEDVERQANKVNTIKSLLSIELLKLIQLNDEINLQIVRDSGTIRQIQKYQTDLAELLEKLAERQEILSAIQDELRANRQKLHVLERDQQEVNEKLMQELQKTDIDQLYQDFNNIRFLKLLQTYNTDLTCQQSDLQRILKQIDVKISAMAAQQLYNLPQLQQRLTDLITKLFGSYAILHKTGLKLIENTNIFETELKQFVSTLNQQFSQNLQKFKVGGQLNLRLFVDKKKAEEHQKMFKEFMLKFQAGEVFGDFFELYNKIFNSTVLNEQSREINEDLSNVNHSDFLKKLTSANFDQQALNNIPMLQDMFSPGLDLQTQFAKGEKHENKSLSGGERSVVSICLAACCKQVGIVCIDEINQGMDELFEVAAHDLIVGLTGQVLVSSPKLSVGMKFDGVTVHCLIKE</sequence>
<comment type="similarity">
    <text evidence="1">Belongs to the SMC family. SMC5 subfamily.</text>
</comment>